<dbReference type="Pfam" id="PF05175">
    <property type="entry name" value="MTS"/>
    <property type="match status" value="1"/>
</dbReference>
<dbReference type="GO" id="GO:0032259">
    <property type="term" value="P:methylation"/>
    <property type="evidence" value="ECO:0007669"/>
    <property type="project" value="UniProtKB-KW"/>
</dbReference>
<dbReference type="Gene3D" id="3.40.50.150">
    <property type="entry name" value="Vaccinia Virus protein VP39"/>
    <property type="match status" value="1"/>
</dbReference>
<proteinExistence type="predicted"/>
<accession>A0A4Y4E6C3</accession>
<evidence type="ECO:0000313" key="5">
    <source>
        <dbReference type="Proteomes" id="UP000316659"/>
    </source>
</evidence>
<comment type="caution">
    <text evidence="4">The sequence shown here is derived from an EMBL/GenBank/DDBJ whole genome shotgun (WGS) entry which is preliminary data.</text>
</comment>
<dbReference type="GO" id="GO:0008757">
    <property type="term" value="F:S-adenosylmethionine-dependent methyltransferase activity"/>
    <property type="evidence" value="ECO:0007669"/>
    <property type="project" value="InterPro"/>
</dbReference>
<dbReference type="InterPro" id="IPR046977">
    <property type="entry name" value="RsmC/RlmG"/>
</dbReference>
<feature type="domain" description="Methyltransferase small" evidence="3">
    <location>
        <begin position="66"/>
        <end position="216"/>
    </location>
</feature>
<dbReference type="InterPro" id="IPR007848">
    <property type="entry name" value="Small_mtfrase_dom"/>
</dbReference>
<keyword evidence="2" id="KW-0808">Transferase</keyword>
<protein>
    <submittedName>
        <fullName evidence="4">16S RNA G1207 methylase RsmC</fullName>
    </submittedName>
</protein>
<keyword evidence="1 4" id="KW-0489">Methyltransferase</keyword>
<organism evidence="4 5">
    <name type="scientific">Cellulosimicrobium cellulans</name>
    <name type="common">Arthrobacter luteus</name>
    <dbReference type="NCBI Taxonomy" id="1710"/>
    <lineage>
        <taxon>Bacteria</taxon>
        <taxon>Bacillati</taxon>
        <taxon>Actinomycetota</taxon>
        <taxon>Actinomycetes</taxon>
        <taxon>Micrococcales</taxon>
        <taxon>Promicromonosporaceae</taxon>
        <taxon>Cellulosimicrobium</taxon>
    </lineage>
</organism>
<dbReference type="SUPFAM" id="SSF53335">
    <property type="entry name" value="S-adenosyl-L-methionine-dependent methyltransferases"/>
    <property type="match status" value="1"/>
</dbReference>
<sequence length="251" mass="26415">MRAARTDRTAVADGCARVGSADVTEDQDSAVDPAQDGAHDHYFTARPASAAERRTISVRLAGRDVEVEVASGVFSPGRLDLGTQVLLRTTPPLDAVVAARAGGGPAHVVDLGCGWGPVALTMAIEAPDATVWAVDVNERALDLVRRNAERLGLPNVRAVLPDDVPDDVAFAALWSNPPIRVGKDVLHTMLLHWLPRLAPGASAHLVVQRNLGSDSLQRWLGEALPPLLPGAVVERAASAKGFRVLEVVAPG</sequence>
<dbReference type="PANTHER" id="PTHR47816">
    <property type="entry name" value="RIBOSOMAL RNA SMALL SUBUNIT METHYLTRANSFERASE C"/>
    <property type="match status" value="1"/>
</dbReference>
<dbReference type="EMBL" id="BJNZ01000012">
    <property type="protein sequence ID" value="GED10181.1"/>
    <property type="molecule type" value="Genomic_DNA"/>
</dbReference>
<dbReference type="AlphaFoldDB" id="A0A4Y4E6C3"/>
<evidence type="ECO:0000256" key="1">
    <source>
        <dbReference type="ARBA" id="ARBA00022603"/>
    </source>
</evidence>
<evidence type="ECO:0000256" key="2">
    <source>
        <dbReference type="ARBA" id="ARBA00022679"/>
    </source>
</evidence>
<dbReference type="PANTHER" id="PTHR47816:SF4">
    <property type="entry name" value="RIBOSOMAL RNA SMALL SUBUNIT METHYLTRANSFERASE C"/>
    <property type="match status" value="1"/>
</dbReference>
<gene>
    <name evidence="4" type="ORF">CCE02nite_21800</name>
</gene>
<reference evidence="4 5" key="1">
    <citation type="submission" date="2019-06" db="EMBL/GenBank/DDBJ databases">
        <title>Whole genome shotgun sequence of Cellulosimicrobium cellulans NBRC 15516.</title>
        <authorList>
            <person name="Hosoyama A."/>
            <person name="Uohara A."/>
            <person name="Ohji S."/>
            <person name="Ichikawa N."/>
        </authorList>
    </citation>
    <scope>NUCLEOTIDE SEQUENCE [LARGE SCALE GENOMIC DNA]</scope>
    <source>
        <strain evidence="4 5">NBRC 15516</strain>
    </source>
</reference>
<evidence type="ECO:0000259" key="3">
    <source>
        <dbReference type="Pfam" id="PF05175"/>
    </source>
</evidence>
<dbReference type="InterPro" id="IPR029063">
    <property type="entry name" value="SAM-dependent_MTases_sf"/>
</dbReference>
<evidence type="ECO:0000313" key="4">
    <source>
        <dbReference type="EMBL" id="GED10181.1"/>
    </source>
</evidence>
<dbReference type="CDD" id="cd02440">
    <property type="entry name" value="AdoMet_MTases"/>
    <property type="match status" value="1"/>
</dbReference>
<name>A0A4Y4E6C3_CELCE</name>
<dbReference type="Proteomes" id="UP000316659">
    <property type="component" value="Unassembled WGS sequence"/>
</dbReference>